<keyword evidence="3 5" id="KW-0863">Zinc-finger</keyword>
<feature type="domain" description="C2H2-type" evidence="7">
    <location>
        <begin position="135"/>
        <end position="160"/>
    </location>
</feature>
<dbReference type="Proteomes" id="UP000694255">
    <property type="component" value="Unassembled WGS sequence"/>
</dbReference>
<dbReference type="InterPro" id="IPR050329">
    <property type="entry name" value="GLI_C2H2-zinc-finger"/>
</dbReference>
<dbReference type="GeneID" id="73471155"/>
<dbReference type="PROSITE" id="PS00028">
    <property type="entry name" value="ZINC_FINGER_C2H2_1"/>
    <property type="match status" value="1"/>
</dbReference>
<comment type="caution">
    <text evidence="8">The sequence shown here is derived from an EMBL/GenBank/DDBJ whole genome shotgun (WGS) entry which is preliminary data.</text>
</comment>
<keyword evidence="2" id="KW-0677">Repeat</keyword>
<name>A0A8J5QKG3_9ASCO</name>
<dbReference type="OrthoDB" id="3214149at2759"/>
<evidence type="ECO:0000256" key="2">
    <source>
        <dbReference type="ARBA" id="ARBA00022737"/>
    </source>
</evidence>
<proteinExistence type="predicted"/>
<dbReference type="InterPro" id="IPR056436">
    <property type="entry name" value="Znf-C2H2_ZIC1-5/GLI1-3-like"/>
</dbReference>
<dbReference type="RefSeq" id="XP_049262326.1">
    <property type="nucleotide sequence ID" value="XM_049408305.1"/>
</dbReference>
<keyword evidence="9" id="KW-1185">Reference proteome</keyword>
<evidence type="ECO:0000313" key="9">
    <source>
        <dbReference type="Proteomes" id="UP000694255"/>
    </source>
</evidence>
<dbReference type="GO" id="GO:0003700">
    <property type="term" value="F:DNA-binding transcription factor activity"/>
    <property type="evidence" value="ECO:0007669"/>
    <property type="project" value="UniProtKB-ARBA"/>
</dbReference>
<dbReference type="GO" id="GO:0043565">
    <property type="term" value="F:sequence-specific DNA binding"/>
    <property type="evidence" value="ECO:0007669"/>
    <property type="project" value="UniProtKB-ARBA"/>
</dbReference>
<gene>
    <name evidence="8" type="ORF">J8A68_004355</name>
</gene>
<dbReference type="GO" id="GO:0008270">
    <property type="term" value="F:zinc ion binding"/>
    <property type="evidence" value="ECO:0007669"/>
    <property type="project" value="UniProtKB-KW"/>
</dbReference>
<dbReference type="FunFam" id="3.30.160.60:FF:000201">
    <property type="entry name" value="C2H2 finger domain protein (Gli3)"/>
    <property type="match status" value="1"/>
</dbReference>
<keyword evidence="1" id="KW-0479">Metal-binding</keyword>
<feature type="compositionally biased region" description="Low complexity" evidence="6">
    <location>
        <begin position="24"/>
        <end position="35"/>
    </location>
</feature>
<accession>A0A8J5QKG3</accession>
<dbReference type="PANTHER" id="PTHR19818">
    <property type="entry name" value="ZINC FINGER PROTEIN ZIC AND GLI"/>
    <property type="match status" value="1"/>
</dbReference>
<evidence type="ECO:0000256" key="3">
    <source>
        <dbReference type="ARBA" id="ARBA00022771"/>
    </source>
</evidence>
<dbReference type="PROSITE" id="PS50157">
    <property type="entry name" value="ZINC_FINGER_C2H2_2"/>
    <property type="match status" value="1"/>
</dbReference>
<dbReference type="GO" id="GO:0006357">
    <property type="term" value="P:regulation of transcription by RNA polymerase II"/>
    <property type="evidence" value="ECO:0007669"/>
    <property type="project" value="UniProtKB-ARBA"/>
</dbReference>
<dbReference type="GO" id="GO:0005634">
    <property type="term" value="C:nucleus"/>
    <property type="evidence" value="ECO:0007669"/>
    <property type="project" value="UniProtKB-ARBA"/>
</dbReference>
<evidence type="ECO:0000313" key="8">
    <source>
        <dbReference type="EMBL" id="KAG7662093.1"/>
    </source>
</evidence>
<evidence type="ECO:0000256" key="4">
    <source>
        <dbReference type="ARBA" id="ARBA00022833"/>
    </source>
</evidence>
<feature type="compositionally biased region" description="Polar residues" evidence="6">
    <location>
        <begin position="7"/>
        <end position="23"/>
    </location>
</feature>
<dbReference type="Pfam" id="PF23561">
    <property type="entry name" value="zf-C2H2_15"/>
    <property type="match status" value="1"/>
</dbReference>
<evidence type="ECO:0000256" key="5">
    <source>
        <dbReference type="PROSITE-ProRule" id="PRU00042"/>
    </source>
</evidence>
<evidence type="ECO:0000256" key="1">
    <source>
        <dbReference type="ARBA" id="ARBA00022723"/>
    </source>
</evidence>
<dbReference type="GO" id="GO:0010557">
    <property type="term" value="P:positive regulation of macromolecule biosynthetic process"/>
    <property type="evidence" value="ECO:0007669"/>
    <property type="project" value="UniProtKB-ARBA"/>
</dbReference>
<evidence type="ECO:0000256" key="6">
    <source>
        <dbReference type="SAM" id="MobiDB-lite"/>
    </source>
</evidence>
<feature type="region of interest" description="Disordered" evidence="6">
    <location>
        <begin position="1"/>
        <end position="36"/>
    </location>
</feature>
<dbReference type="InterPro" id="IPR013087">
    <property type="entry name" value="Znf_C2H2_type"/>
</dbReference>
<reference evidence="8 9" key="1">
    <citation type="journal article" date="2021" name="DNA Res.">
        <title>Genome analysis of Candida subhashii reveals its hybrid nature and dual mitochondrial genome conformations.</title>
        <authorList>
            <person name="Mixao V."/>
            <person name="Hegedusova E."/>
            <person name="Saus E."/>
            <person name="Pryszcz L.P."/>
            <person name="Cillingova A."/>
            <person name="Nosek J."/>
            <person name="Gabaldon T."/>
        </authorList>
    </citation>
    <scope>NUCLEOTIDE SEQUENCE [LARGE SCALE GENOMIC DNA]</scope>
    <source>
        <strain evidence="8 9">CBS 10753</strain>
    </source>
</reference>
<sequence length="407" mass="47024">MSEAEAANQSNTQSQEQLQTNLENTNSPVVNSTSSMKSERSYPFVISTTNNNNTNNPSEFICKWQDCDTTMFPNLTGLVNHLNTKHLTQPTQVPTTNVPIRYTCQWKDCPRFGIDQPSRFALISHCRTHTGEKPYFCIIPECEKHFTRSDALTKHVKGVHDLHSIKDQLNALKEKVKNGYLNIDIDVEDKNEEDYLKIIERDYEQRIPYWFSNSFLEVLKMDGIDSESVTLSSFESLPLDFKQYKMANSRYKHYLNMRENNGGLLLADHDDNNNVDNVIKRQQQFDHPKRETPINSNPIHEYLSATANQVSQYYKPTENSDEIDQVQDLDTLKDMHTKLLNKLNTATKINKVVSKQLSNAVSEKRKIWLYNQILLDGNIEVGLPPEKTNVPQRVVRDEIDEELFYGL</sequence>
<dbReference type="AlphaFoldDB" id="A0A8J5QKG3"/>
<dbReference type="EMBL" id="JAGSYN010000184">
    <property type="protein sequence ID" value="KAG7662093.1"/>
    <property type="molecule type" value="Genomic_DNA"/>
</dbReference>
<evidence type="ECO:0000259" key="7">
    <source>
        <dbReference type="PROSITE" id="PS50157"/>
    </source>
</evidence>
<keyword evidence="4" id="KW-0862">Zinc</keyword>
<organism evidence="8 9">
    <name type="scientific">[Candida] subhashii</name>
    <dbReference type="NCBI Taxonomy" id="561895"/>
    <lineage>
        <taxon>Eukaryota</taxon>
        <taxon>Fungi</taxon>
        <taxon>Dikarya</taxon>
        <taxon>Ascomycota</taxon>
        <taxon>Saccharomycotina</taxon>
        <taxon>Pichiomycetes</taxon>
        <taxon>Debaryomycetaceae</taxon>
        <taxon>Spathaspora</taxon>
    </lineage>
</organism>
<dbReference type="PANTHER" id="PTHR19818:SF137">
    <property type="entry name" value="INO80 COMPLEX SUBUNIT 1"/>
    <property type="match status" value="1"/>
</dbReference>
<protein>
    <recommendedName>
        <fullName evidence="7">C2H2-type domain-containing protein</fullName>
    </recommendedName>
</protein>
<dbReference type="SMART" id="SM00355">
    <property type="entry name" value="ZnF_C2H2"/>
    <property type="match status" value="3"/>
</dbReference>